<organism evidence="4 5">
    <name type="scientific">Veronia nyctiphanis</name>
    <dbReference type="NCBI Taxonomy" id="1278244"/>
    <lineage>
        <taxon>Bacteria</taxon>
        <taxon>Pseudomonadati</taxon>
        <taxon>Pseudomonadota</taxon>
        <taxon>Gammaproteobacteria</taxon>
        <taxon>Vibrionales</taxon>
        <taxon>Vibrionaceae</taxon>
        <taxon>Veronia</taxon>
    </lineage>
</organism>
<feature type="transmembrane region" description="Helical" evidence="3">
    <location>
        <begin position="53"/>
        <end position="75"/>
    </location>
</feature>
<reference evidence="4 5" key="1">
    <citation type="submission" date="2017-10" db="EMBL/GenBank/DDBJ databases">
        <title>Nyctiphanis sp. nov., isolated from the stomach of the euphausiid Nyctiphanes simplex (Hansen, 1911) in the Gulf of California.</title>
        <authorList>
            <person name="Gomez-Gil B."/>
            <person name="Aguilar-Mendez M."/>
            <person name="Lopez-Cortes A."/>
            <person name="Gomez-Gutierrez J."/>
            <person name="Roque A."/>
            <person name="Lang E."/>
            <person name="Gonzalez-Castillo A."/>
        </authorList>
    </citation>
    <scope>NUCLEOTIDE SEQUENCE [LARGE SCALE GENOMIC DNA]</scope>
    <source>
        <strain evidence="4 5">CAIM 600</strain>
    </source>
</reference>
<evidence type="ECO:0000256" key="1">
    <source>
        <dbReference type="ARBA" id="ARBA00010690"/>
    </source>
</evidence>
<dbReference type="PANTHER" id="PTHR30531">
    <property type="entry name" value="FLAGELLAR BIOSYNTHETIC PROTEIN FLHB"/>
    <property type="match status" value="1"/>
</dbReference>
<dbReference type="PANTHER" id="PTHR30531:SF14">
    <property type="entry name" value="SURFACE PRESENTATION OF ANTIGENS PROTEIN SPAS"/>
    <property type="match status" value="1"/>
</dbReference>
<name>A0A4Q0YT22_9GAMM</name>
<proteinExistence type="inferred from homology"/>
<dbReference type="EMBL" id="PEIB01000024">
    <property type="protein sequence ID" value="RXJ72269.1"/>
    <property type="molecule type" value="Genomic_DNA"/>
</dbReference>
<dbReference type="AlphaFoldDB" id="A0A4Q0YT22"/>
<evidence type="ECO:0000256" key="3">
    <source>
        <dbReference type="SAM" id="Phobius"/>
    </source>
</evidence>
<feature type="transmembrane region" description="Helical" evidence="3">
    <location>
        <begin position="12"/>
        <end position="33"/>
    </location>
</feature>
<dbReference type="InterPro" id="IPR006135">
    <property type="entry name" value="T3SS_substrate_exporter"/>
</dbReference>
<evidence type="ECO:0000313" key="4">
    <source>
        <dbReference type="EMBL" id="RXJ72269.1"/>
    </source>
</evidence>
<keyword evidence="3" id="KW-0472">Membrane</keyword>
<evidence type="ECO:0000256" key="2">
    <source>
        <dbReference type="SAM" id="MobiDB-lite"/>
    </source>
</evidence>
<dbReference type="GO" id="GO:0009306">
    <property type="term" value="P:protein secretion"/>
    <property type="evidence" value="ECO:0007669"/>
    <property type="project" value="InterPro"/>
</dbReference>
<keyword evidence="5" id="KW-1185">Reference proteome</keyword>
<accession>A0A4Q0YT22</accession>
<protein>
    <submittedName>
        <fullName evidence="4">Uncharacterized protein</fullName>
    </submittedName>
</protein>
<dbReference type="GO" id="GO:0005886">
    <property type="term" value="C:plasma membrane"/>
    <property type="evidence" value="ECO:0007669"/>
    <property type="project" value="TreeGrafter"/>
</dbReference>
<sequence length="256" mass="29680">MFSMEKLLELLMNIIKAILISIIFTYVVLFYFQDMLWLARASLPEMWRTFSDIFIFVVRLCAGLLLALAVADVILKKYFSEKKIKMSKDEVIREYKEMFGSPEMKSERKNFFMELMNSPPPQPKIKDADMVVVNPTHFAIALSYKPDEHPLPVVIYNRADDEARDVIKEAKSERLPIVRFVWLARTLAKLTEEGDNIPRETMKAVVIVYKLVELINNELPPEEVSEWYSSDGVIEFPDDLYNDGSKPADKEEPEAE</sequence>
<gene>
    <name evidence="4" type="ORF">CS022_17135</name>
</gene>
<dbReference type="Gene3D" id="3.40.1690.10">
    <property type="entry name" value="secretion proteins EscU"/>
    <property type="match status" value="1"/>
</dbReference>
<dbReference type="InterPro" id="IPR029025">
    <property type="entry name" value="T3SS_substrate_exporter_C"/>
</dbReference>
<keyword evidence="3" id="KW-1133">Transmembrane helix</keyword>
<dbReference type="RefSeq" id="WP_129123288.1">
    <property type="nucleotide sequence ID" value="NZ_PEIB01000024.1"/>
</dbReference>
<dbReference type="PRINTS" id="PR00950">
    <property type="entry name" value="TYPE3IMSPROT"/>
</dbReference>
<dbReference type="Proteomes" id="UP000290287">
    <property type="component" value="Unassembled WGS sequence"/>
</dbReference>
<dbReference type="Pfam" id="PF01312">
    <property type="entry name" value="Bac_export_2"/>
    <property type="match status" value="1"/>
</dbReference>
<comment type="caution">
    <text evidence="4">The sequence shown here is derived from an EMBL/GenBank/DDBJ whole genome shotgun (WGS) entry which is preliminary data.</text>
</comment>
<feature type="region of interest" description="Disordered" evidence="2">
    <location>
        <begin position="235"/>
        <end position="256"/>
    </location>
</feature>
<evidence type="ECO:0000313" key="5">
    <source>
        <dbReference type="Proteomes" id="UP000290287"/>
    </source>
</evidence>
<dbReference type="SUPFAM" id="SSF160544">
    <property type="entry name" value="EscU C-terminal domain-like"/>
    <property type="match status" value="1"/>
</dbReference>
<keyword evidence="3" id="KW-0812">Transmembrane</keyword>
<comment type="similarity">
    <text evidence="1">Belongs to the type III secretion exporter family.</text>
</comment>